<keyword evidence="2" id="KW-1185">Reference proteome</keyword>
<gene>
    <name evidence="1" type="ORF">B0H15DRAFT_753308</name>
</gene>
<dbReference type="Gene3D" id="3.60.10.10">
    <property type="entry name" value="Endonuclease/exonuclease/phosphatase"/>
    <property type="match status" value="1"/>
</dbReference>
<feature type="non-terminal residue" evidence="1">
    <location>
        <position position="1"/>
    </location>
</feature>
<dbReference type="SUPFAM" id="SSF56219">
    <property type="entry name" value="DNase I-like"/>
    <property type="match status" value="1"/>
</dbReference>
<evidence type="ECO:0000313" key="1">
    <source>
        <dbReference type="EMBL" id="KAJ7096547.1"/>
    </source>
</evidence>
<reference evidence="1" key="1">
    <citation type="submission" date="2023-03" db="EMBL/GenBank/DDBJ databases">
        <title>Massive genome expansion in bonnet fungi (Mycena s.s.) driven by repeated elements and novel gene families across ecological guilds.</title>
        <authorList>
            <consortium name="Lawrence Berkeley National Laboratory"/>
            <person name="Harder C.B."/>
            <person name="Miyauchi S."/>
            <person name="Viragh M."/>
            <person name="Kuo A."/>
            <person name="Thoen E."/>
            <person name="Andreopoulos B."/>
            <person name="Lu D."/>
            <person name="Skrede I."/>
            <person name="Drula E."/>
            <person name="Henrissat B."/>
            <person name="Morin E."/>
            <person name="Kohler A."/>
            <person name="Barry K."/>
            <person name="LaButti K."/>
            <person name="Morin E."/>
            <person name="Salamov A."/>
            <person name="Lipzen A."/>
            <person name="Mereny Z."/>
            <person name="Hegedus B."/>
            <person name="Baldrian P."/>
            <person name="Stursova M."/>
            <person name="Weitz H."/>
            <person name="Taylor A."/>
            <person name="Grigoriev I.V."/>
            <person name="Nagy L.G."/>
            <person name="Martin F."/>
            <person name="Kauserud H."/>
        </authorList>
    </citation>
    <scope>NUCLEOTIDE SEQUENCE</scope>
    <source>
        <strain evidence="1">CBHHK173m</strain>
    </source>
</reference>
<feature type="non-terminal residue" evidence="1">
    <location>
        <position position="123"/>
    </location>
</feature>
<protein>
    <recommendedName>
        <fullName evidence="3">Endonuclease/exonuclease/phosphatase domain-containing protein</fullName>
    </recommendedName>
</protein>
<evidence type="ECO:0000313" key="2">
    <source>
        <dbReference type="Proteomes" id="UP001222325"/>
    </source>
</evidence>
<dbReference type="Proteomes" id="UP001222325">
    <property type="component" value="Unassembled WGS sequence"/>
</dbReference>
<comment type="caution">
    <text evidence="1">The sequence shown here is derived from an EMBL/GenBank/DDBJ whole genome shotgun (WGS) entry which is preliminary data.</text>
</comment>
<sequence>ILCIQEPPPGLNKFPSLSSPHWDRILPTFRTDSPDTLLYINKTIPSSNYSQNKIKSSYITSVTLTLDTRLIHIFSLYNPPDSDDSPIRIAARFIASLGPLPPLHSLLLFGDFNRHHPLWTGYQ</sequence>
<organism evidence="1 2">
    <name type="scientific">Mycena belliarum</name>
    <dbReference type="NCBI Taxonomy" id="1033014"/>
    <lineage>
        <taxon>Eukaryota</taxon>
        <taxon>Fungi</taxon>
        <taxon>Dikarya</taxon>
        <taxon>Basidiomycota</taxon>
        <taxon>Agaricomycotina</taxon>
        <taxon>Agaricomycetes</taxon>
        <taxon>Agaricomycetidae</taxon>
        <taxon>Agaricales</taxon>
        <taxon>Marasmiineae</taxon>
        <taxon>Mycenaceae</taxon>
        <taxon>Mycena</taxon>
    </lineage>
</organism>
<accession>A0AAD6UET9</accession>
<proteinExistence type="predicted"/>
<dbReference type="EMBL" id="JARJCN010000011">
    <property type="protein sequence ID" value="KAJ7096547.1"/>
    <property type="molecule type" value="Genomic_DNA"/>
</dbReference>
<dbReference type="InterPro" id="IPR036691">
    <property type="entry name" value="Endo/exonu/phosph_ase_sf"/>
</dbReference>
<name>A0AAD6UET9_9AGAR</name>
<dbReference type="AlphaFoldDB" id="A0AAD6UET9"/>
<evidence type="ECO:0008006" key="3">
    <source>
        <dbReference type="Google" id="ProtNLM"/>
    </source>
</evidence>